<organism evidence="2">
    <name type="scientific">marine metagenome</name>
    <dbReference type="NCBI Taxonomy" id="408172"/>
    <lineage>
        <taxon>unclassified sequences</taxon>
        <taxon>metagenomes</taxon>
        <taxon>ecological metagenomes</taxon>
    </lineage>
</organism>
<dbReference type="InterPro" id="IPR017439">
    <property type="entry name" value="Amidohydrolase"/>
</dbReference>
<evidence type="ECO:0000313" key="2">
    <source>
        <dbReference type="EMBL" id="SUZ64720.1"/>
    </source>
</evidence>
<dbReference type="AlphaFoldDB" id="A0A381PCQ7"/>
<dbReference type="GO" id="GO:0016805">
    <property type="term" value="F:dipeptidase activity"/>
    <property type="evidence" value="ECO:0007669"/>
    <property type="project" value="InterPro"/>
</dbReference>
<dbReference type="InterPro" id="IPR011650">
    <property type="entry name" value="Peptidase_M20_dimer"/>
</dbReference>
<gene>
    <name evidence="2" type="ORF">METZ01_LOCUS17574</name>
</gene>
<protein>
    <recommendedName>
        <fullName evidence="1">Peptidase M20 dimerisation domain-containing protein</fullName>
    </recommendedName>
</protein>
<accession>A0A381PCQ7</accession>
<name>A0A381PCQ7_9ZZZZ</name>
<reference evidence="2" key="1">
    <citation type="submission" date="2018-05" db="EMBL/GenBank/DDBJ databases">
        <authorList>
            <person name="Lanie J.A."/>
            <person name="Ng W.-L."/>
            <person name="Kazmierczak K.M."/>
            <person name="Andrzejewski T.M."/>
            <person name="Davidsen T.M."/>
            <person name="Wayne K.J."/>
            <person name="Tettelin H."/>
            <person name="Glass J.I."/>
            <person name="Rusch D."/>
            <person name="Podicherti R."/>
            <person name="Tsui H.-C.T."/>
            <person name="Winkler M.E."/>
        </authorList>
    </citation>
    <scope>NUCLEOTIDE SEQUENCE</scope>
</reference>
<sequence length="401" mass="41848">MEDDQSAVSAAAAAKSRVCDHVDELAEVLLATSHDIHAHPELCYEEHHAHQVLTDVLDQQGLAPVRGAYGMPTAFEARAGSEGPEVAVLCEYDALPDIGHACGHNIIAAAGLGAGLAGAAVAEELGGRIRIIGTPAEEGGGGKIRLIEEGAFEGVAAALMVHPSGSEVERITSLAVQQVRVVYHGFAAHAAAAPEQGINALDGAVLGYVNVAALRQHIAADERIHGIIVDGGQKANIVPVRAEALWYARSPTRARLEVLKQRLQACLEAGAAAAGCTMEHEWVQPSYDDVIDSRPVLDRYLANARSLGRDPRPDSEVAIVGSTDLGNVSYLVPSIHPMIKAAPDEVGIHTVEFAAFAGGPEGDQAVLDGAKAMAMTLVDCWTEPGLLDSAAVELAATRGRV</sequence>
<dbReference type="InterPro" id="IPR002933">
    <property type="entry name" value="Peptidase_M20"/>
</dbReference>
<dbReference type="NCBIfam" id="TIGR01891">
    <property type="entry name" value="amidohydrolases"/>
    <property type="match status" value="1"/>
</dbReference>
<dbReference type="FunFam" id="3.30.70.360:FF:000004">
    <property type="entry name" value="Peptidase M20 domain-containing protein 2"/>
    <property type="match status" value="1"/>
</dbReference>
<dbReference type="PANTHER" id="PTHR30575:SF0">
    <property type="entry name" value="XAA-ARG DIPEPTIDASE"/>
    <property type="match status" value="1"/>
</dbReference>
<dbReference type="PIRSF" id="PIRSF037226">
    <property type="entry name" value="Amidohydrolase_ACY1L2_prd"/>
    <property type="match status" value="1"/>
</dbReference>
<dbReference type="Gene3D" id="3.40.630.10">
    <property type="entry name" value="Zn peptidases"/>
    <property type="match status" value="1"/>
</dbReference>
<dbReference type="Pfam" id="PF07687">
    <property type="entry name" value="M20_dimer"/>
    <property type="match status" value="1"/>
</dbReference>
<dbReference type="PANTHER" id="PTHR30575">
    <property type="entry name" value="PEPTIDASE M20"/>
    <property type="match status" value="1"/>
</dbReference>
<dbReference type="Pfam" id="PF01546">
    <property type="entry name" value="Peptidase_M20"/>
    <property type="match status" value="1"/>
</dbReference>
<proteinExistence type="predicted"/>
<dbReference type="Gene3D" id="3.30.70.360">
    <property type="match status" value="1"/>
</dbReference>
<dbReference type="SUPFAM" id="SSF55031">
    <property type="entry name" value="Bacterial exopeptidase dimerisation domain"/>
    <property type="match status" value="1"/>
</dbReference>
<feature type="domain" description="Peptidase M20 dimerisation" evidence="1">
    <location>
        <begin position="179"/>
        <end position="271"/>
    </location>
</feature>
<dbReference type="SUPFAM" id="SSF53187">
    <property type="entry name" value="Zn-dependent exopeptidases"/>
    <property type="match status" value="1"/>
</dbReference>
<dbReference type="CDD" id="cd05672">
    <property type="entry name" value="M20_ACY1L2-like"/>
    <property type="match status" value="1"/>
</dbReference>
<evidence type="ECO:0000259" key="1">
    <source>
        <dbReference type="Pfam" id="PF07687"/>
    </source>
</evidence>
<dbReference type="InterPro" id="IPR036264">
    <property type="entry name" value="Bact_exopeptidase_dim_dom"/>
</dbReference>
<dbReference type="InterPro" id="IPR017144">
    <property type="entry name" value="Xaa-Arg_dipeptidase"/>
</dbReference>
<dbReference type="InterPro" id="IPR052030">
    <property type="entry name" value="Peptidase_M20/M20A_hydrolases"/>
</dbReference>
<dbReference type="EMBL" id="UINC01000940">
    <property type="protein sequence ID" value="SUZ64720.1"/>
    <property type="molecule type" value="Genomic_DNA"/>
</dbReference>